<dbReference type="CDD" id="cd02440">
    <property type="entry name" value="AdoMet_MTases"/>
    <property type="match status" value="1"/>
</dbReference>
<dbReference type="PANTHER" id="PTHR43464:SF19">
    <property type="entry name" value="UBIQUINONE BIOSYNTHESIS O-METHYLTRANSFERASE, MITOCHONDRIAL"/>
    <property type="match status" value="1"/>
</dbReference>
<gene>
    <name evidence="5" type="ORF">HW542_12755</name>
</gene>
<organism evidence="5 6">
    <name type="scientific">Asaia spathodeae</name>
    <dbReference type="NCBI Taxonomy" id="657016"/>
    <lineage>
        <taxon>Bacteria</taxon>
        <taxon>Pseudomonadati</taxon>
        <taxon>Pseudomonadota</taxon>
        <taxon>Alphaproteobacteria</taxon>
        <taxon>Acetobacterales</taxon>
        <taxon>Acetobacteraceae</taxon>
        <taxon>Asaia</taxon>
    </lineage>
</organism>
<reference evidence="5 6" key="1">
    <citation type="submission" date="2020-06" db="EMBL/GenBank/DDBJ databases">
        <title>Synonyms of Asaia species.</title>
        <authorList>
            <person name="Sombolestani A."/>
        </authorList>
    </citation>
    <scope>NUCLEOTIDE SEQUENCE [LARGE SCALE GENOMIC DNA]</scope>
    <source>
        <strain evidence="5 6">LMG 27047</strain>
    </source>
</reference>
<accession>A0ABX2P8H7</accession>
<keyword evidence="1 5" id="KW-0489">Methyltransferase</keyword>
<keyword evidence="2" id="KW-0808">Transferase</keyword>
<name>A0ABX2P8H7_9PROT</name>
<evidence type="ECO:0000313" key="6">
    <source>
        <dbReference type="Proteomes" id="UP001516351"/>
    </source>
</evidence>
<dbReference type="GO" id="GO:0032259">
    <property type="term" value="P:methylation"/>
    <property type="evidence" value="ECO:0007669"/>
    <property type="project" value="UniProtKB-KW"/>
</dbReference>
<comment type="caution">
    <text evidence="5">The sequence shown here is derived from an EMBL/GenBank/DDBJ whole genome shotgun (WGS) entry which is preliminary data.</text>
</comment>
<dbReference type="EMBL" id="JABXXV010000007">
    <property type="protein sequence ID" value="NVN47670.1"/>
    <property type="molecule type" value="Genomic_DNA"/>
</dbReference>
<dbReference type="Proteomes" id="UP001516351">
    <property type="component" value="Unassembled WGS sequence"/>
</dbReference>
<dbReference type="RefSeq" id="WP_267310467.1">
    <property type="nucleotide sequence ID" value="NZ_JABXXV010000007.1"/>
</dbReference>
<evidence type="ECO:0000256" key="2">
    <source>
        <dbReference type="ARBA" id="ARBA00022679"/>
    </source>
</evidence>
<dbReference type="GO" id="GO:0008168">
    <property type="term" value="F:methyltransferase activity"/>
    <property type="evidence" value="ECO:0007669"/>
    <property type="project" value="UniProtKB-KW"/>
</dbReference>
<dbReference type="SUPFAM" id="SSF53335">
    <property type="entry name" value="S-adenosyl-L-methionine-dependent methyltransferases"/>
    <property type="match status" value="1"/>
</dbReference>
<dbReference type="Pfam" id="PF13649">
    <property type="entry name" value="Methyltransf_25"/>
    <property type="match status" value="1"/>
</dbReference>
<dbReference type="PANTHER" id="PTHR43464">
    <property type="entry name" value="METHYLTRANSFERASE"/>
    <property type="match status" value="1"/>
</dbReference>
<keyword evidence="6" id="KW-1185">Reference proteome</keyword>
<evidence type="ECO:0000256" key="3">
    <source>
        <dbReference type="ARBA" id="ARBA00022691"/>
    </source>
</evidence>
<sequence>MSRVKKERIELDRQQVSDFFERRAQTFDPKQPLTAVLYQDAHPEVASRRDALEKRQIEPLLRLTGSERVLDIGCGIGRWAQTIKDKIDIYHGIDASMSLVNIARERCIQSNIFFHPIGVEAITDDWLTANGLFNRVIISGILLYLDDIQVKTVLSVLARHLAVGGLVYLREPMGVEERLTLNSHWSEELSAHYSAIYRSRAEIREMLTESFPEERFLISPLKNLFSDEDLNNRLDTCQYFCFVERHS</sequence>
<protein>
    <submittedName>
        <fullName evidence="5">Class I SAM-dependent methyltransferase</fullName>
    </submittedName>
</protein>
<evidence type="ECO:0000313" key="5">
    <source>
        <dbReference type="EMBL" id="NVN47670.1"/>
    </source>
</evidence>
<dbReference type="InterPro" id="IPR029063">
    <property type="entry name" value="SAM-dependent_MTases_sf"/>
</dbReference>
<keyword evidence="3" id="KW-0949">S-adenosyl-L-methionine</keyword>
<proteinExistence type="predicted"/>
<evidence type="ECO:0000259" key="4">
    <source>
        <dbReference type="Pfam" id="PF13649"/>
    </source>
</evidence>
<dbReference type="InterPro" id="IPR041698">
    <property type="entry name" value="Methyltransf_25"/>
</dbReference>
<evidence type="ECO:0000256" key="1">
    <source>
        <dbReference type="ARBA" id="ARBA00022603"/>
    </source>
</evidence>
<dbReference type="Gene3D" id="3.40.50.150">
    <property type="entry name" value="Vaccinia Virus protein VP39"/>
    <property type="match status" value="1"/>
</dbReference>
<feature type="domain" description="Methyltransferase" evidence="4">
    <location>
        <begin position="69"/>
        <end position="165"/>
    </location>
</feature>